<dbReference type="CDD" id="cd07572">
    <property type="entry name" value="nit"/>
    <property type="match status" value="1"/>
</dbReference>
<accession>A0A4D7AX84</accession>
<reference evidence="4" key="1">
    <citation type="submission" date="2018-12" db="EMBL/GenBank/DDBJ databases">
        <title>Dusodibacter welbiota gen. nov., sp. nov., isolated from human faeces and emended description of the Oscillibacter genus.</title>
        <authorList>
            <person name="Le Roy T."/>
            <person name="Van der Smissen P."/>
            <person name="Delzenne N."/>
            <person name="Muccioli G."/>
            <person name="Collet J.F."/>
            <person name="Cani P.D."/>
        </authorList>
    </citation>
    <scope>NUCLEOTIDE SEQUENCE [LARGE SCALE GENOMIC DNA]</scope>
    <source>
        <strain evidence="4">J115</strain>
    </source>
</reference>
<dbReference type="EMBL" id="CP034413">
    <property type="protein sequence ID" value="QCI60490.1"/>
    <property type="molecule type" value="Genomic_DNA"/>
</dbReference>
<dbReference type="GeneID" id="89522624"/>
<sequence>MRIALIQMPVLPDKVKNIQTACGKIREAAKNGADFAVLPEMFCCPYDNSCFGAYGEPEGGEAQTALSHLAAELGLYLVGGTVPELSEGRIYNTSYVYGPDGRQLAKHRKAHLFDIDVQGGQRFRESDTLSPGNAITTFETAFGTMGLCVCFDLRFEELARCMCLRGAKVIFVPAAFNMTTGPAHWELLFRQRAVDNQCFTVGVSPARDEQGSYVAYGNSIAVDPWGAVLCRAGAEETTLYADLDVERLEAVRAQLPILSARRTDLYEVREK</sequence>
<keyword evidence="1 3" id="KW-0378">Hydrolase</keyword>
<dbReference type="GO" id="GO:0050152">
    <property type="term" value="F:omega-amidase activity"/>
    <property type="evidence" value="ECO:0007669"/>
    <property type="project" value="TreeGrafter"/>
</dbReference>
<dbReference type="PANTHER" id="PTHR23088">
    <property type="entry name" value="NITRILASE-RELATED"/>
    <property type="match status" value="1"/>
</dbReference>
<proteinExistence type="predicted"/>
<name>A0A4D7AX84_9FIRM</name>
<evidence type="ECO:0000313" key="4">
    <source>
        <dbReference type="Proteomes" id="UP000298642"/>
    </source>
</evidence>
<dbReference type="KEGG" id="obj:EIO64_15835"/>
<protein>
    <submittedName>
        <fullName evidence="3">Carbon-nitrogen hydrolase family protein</fullName>
    </submittedName>
</protein>
<dbReference type="SUPFAM" id="SSF56317">
    <property type="entry name" value="Carbon-nitrogen hydrolase"/>
    <property type="match status" value="1"/>
</dbReference>
<evidence type="ECO:0000313" key="3">
    <source>
        <dbReference type="EMBL" id="QCI60490.1"/>
    </source>
</evidence>
<organism evidence="3 4">
    <name type="scientific">Dysosmobacter welbionis</name>
    <dbReference type="NCBI Taxonomy" id="2093857"/>
    <lineage>
        <taxon>Bacteria</taxon>
        <taxon>Bacillati</taxon>
        <taxon>Bacillota</taxon>
        <taxon>Clostridia</taxon>
        <taxon>Eubacteriales</taxon>
        <taxon>Oscillospiraceae</taxon>
        <taxon>Dysosmobacter</taxon>
    </lineage>
</organism>
<dbReference type="PANTHER" id="PTHR23088:SF30">
    <property type="entry name" value="OMEGA-AMIDASE NIT2"/>
    <property type="match status" value="1"/>
</dbReference>
<dbReference type="GO" id="GO:0006541">
    <property type="term" value="P:glutamine metabolic process"/>
    <property type="evidence" value="ECO:0007669"/>
    <property type="project" value="TreeGrafter"/>
</dbReference>
<keyword evidence="4" id="KW-1185">Reference proteome</keyword>
<dbReference type="GO" id="GO:0006107">
    <property type="term" value="P:oxaloacetate metabolic process"/>
    <property type="evidence" value="ECO:0007669"/>
    <property type="project" value="TreeGrafter"/>
</dbReference>
<dbReference type="Pfam" id="PF00795">
    <property type="entry name" value="CN_hydrolase"/>
    <property type="match status" value="1"/>
</dbReference>
<dbReference type="InterPro" id="IPR036526">
    <property type="entry name" value="C-N_Hydrolase_sf"/>
</dbReference>
<evidence type="ECO:0000256" key="1">
    <source>
        <dbReference type="ARBA" id="ARBA00022801"/>
    </source>
</evidence>
<dbReference type="Gene3D" id="3.60.110.10">
    <property type="entry name" value="Carbon-nitrogen hydrolase"/>
    <property type="match status" value="1"/>
</dbReference>
<dbReference type="RefSeq" id="WP_119310786.1">
    <property type="nucleotide sequence ID" value="NZ_CP034413.3"/>
</dbReference>
<gene>
    <name evidence="3" type="ORF">EIO64_15835</name>
</gene>
<dbReference type="PROSITE" id="PS50263">
    <property type="entry name" value="CN_HYDROLASE"/>
    <property type="match status" value="1"/>
</dbReference>
<dbReference type="InterPro" id="IPR045254">
    <property type="entry name" value="Nit1/2_C-N_Hydrolase"/>
</dbReference>
<dbReference type="AlphaFoldDB" id="A0A4D7AX84"/>
<evidence type="ECO:0000259" key="2">
    <source>
        <dbReference type="PROSITE" id="PS50263"/>
    </source>
</evidence>
<feature type="domain" description="CN hydrolase" evidence="2">
    <location>
        <begin position="1"/>
        <end position="245"/>
    </location>
</feature>
<dbReference type="GO" id="GO:0006528">
    <property type="term" value="P:asparagine metabolic process"/>
    <property type="evidence" value="ECO:0007669"/>
    <property type="project" value="TreeGrafter"/>
</dbReference>
<dbReference type="InterPro" id="IPR003010">
    <property type="entry name" value="C-N_Hydrolase"/>
</dbReference>
<dbReference type="Proteomes" id="UP000298642">
    <property type="component" value="Chromosome"/>
</dbReference>